<evidence type="ECO:0000313" key="2">
    <source>
        <dbReference type="EMBL" id="KIY69912.1"/>
    </source>
</evidence>
<name>A0A0D7BHG9_9AGAR</name>
<comment type="similarity">
    <text evidence="1">Belongs to the lcsJ thioesterase family.</text>
</comment>
<proteinExistence type="inferred from homology"/>
<dbReference type="SUPFAM" id="SSF54637">
    <property type="entry name" value="Thioesterase/thiol ester dehydrase-isomerase"/>
    <property type="match status" value="1"/>
</dbReference>
<evidence type="ECO:0008006" key="4">
    <source>
        <dbReference type="Google" id="ProtNLM"/>
    </source>
</evidence>
<keyword evidence="3" id="KW-1185">Reference proteome</keyword>
<sequence length="320" mass="35964">MLWTILSIAKWIAVLLVLLNLRSFPLAWNVRTLSPWFKFKFEEWLHQKRLPSDPVQRKKAHAEWWKTRSPVGRVPFEVVLYRPGYVSVDETDYNLHLSNSCYAKALDDTRMKWAIQFCPQFLSKTIGGNIPLAATSFVFQKEIPVFATYEIRLNIATWGDKWIYLLGKFVSKTKRKTSKKMVMPIGTPADATMPGTPTKTQEGRSSGLDALASKLAATPEADGAKVYCVSVAQMCFKIGRITIPPALVLTLSGLNARANPQAYERLVGMGDGLKAFLTGGWKDEEEKWWEGGWEDVESIRKERLDVIGGVQTSMGSAAGW</sequence>
<reference evidence="2 3" key="1">
    <citation type="journal article" date="2015" name="Fungal Genet. Biol.">
        <title>Evolution of novel wood decay mechanisms in Agaricales revealed by the genome sequences of Fistulina hepatica and Cylindrobasidium torrendii.</title>
        <authorList>
            <person name="Floudas D."/>
            <person name="Held B.W."/>
            <person name="Riley R."/>
            <person name="Nagy L.G."/>
            <person name="Koehler G."/>
            <person name="Ransdell A.S."/>
            <person name="Younus H."/>
            <person name="Chow J."/>
            <person name="Chiniquy J."/>
            <person name="Lipzen A."/>
            <person name="Tritt A."/>
            <person name="Sun H."/>
            <person name="Haridas S."/>
            <person name="LaButti K."/>
            <person name="Ohm R.A."/>
            <person name="Kues U."/>
            <person name="Blanchette R.A."/>
            <person name="Grigoriev I.V."/>
            <person name="Minto R.E."/>
            <person name="Hibbett D.S."/>
        </authorList>
    </citation>
    <scope>NUCLEOTIDE SEQUENCE [LARGE SCALE GENOMIC DNA]</scope>
    <source>
        <strain evidence="2 3">FP15055 ss-10</strain>
    </source>
</reference>
<dbReference type="InterPro" id="IPR051490">
    <property type="entry name" value="THEM6_lcsJ_thioesterase"/>
</dbReference>
<dbReference type="PANTHER" id="PTHR12475">
    <property type="match status" value="1"/>
</dbReference>
<dbReference type="Pfam" id="PF13279">
    <property type="entry name" value="4HBT_2"/>
    <property type="match status" value="1"/>
</dbReference>
<evidence type="ECO:0000256" key="1">
    <source>
        <dbReference type="ARBA" id="ARBA00038476"/>
    </source>
</evidence>
<dbReference type="Proteomes" id="UP000054007">
    <property type="component" value="Unassembled WGS sequence"/>
</dbReference>
<dbReference type="InterPro" id="IPR029069">
    <property type="entry name" value="HotDog_dom_sf"/>
</dbReference>
<dbReference type="OrthoDB" id="265761at2759"/>
<dbReference type="Gene3D" id="3.10.129.10">
    <property type="entry name" value="Hotdog Thioesterase"/>
    <property type="match status" value="1"/>
</dbReference>
<dbReference type="PANTHER" id="PTHR12475:SF4">
    <property type="entry name" value="PROTEIN THEM6"/>
    <property type="match status" value="1"/>
</dbReference>
<dbReference type="EMBL" id="KN880476">
    <property type="protein sequence ID" value="KIY69912.1"/>
    <property type="molecule type" value="Genomic_DNA"/>
</dbReference>
<dbReference type="AlphaFoldDB" id="A0A0D7BHG9"/>
<protein>
    <recommendedName>
        <fullName evidence="4">Thioesterase/thiol ester dehydrase-isomerase</fullName>
    </recommendedName>
</protein>
<gene>
    <name evidence="2" type="ORF">CYLTODRAFT_208692</name>
</gene>
<evidence type="ECO:0000313" key="3">
    <source>
        <dbReference type="Proteomes" id="UP000054007"/>
    </source>
</evidence>
<organism evidence="2 3">
    <name type="scientific">Cylindrobasidium torrendii FP15055 ss-10</name>
    <dbReference type="NCBI Taxonomy" id="1314674"/>
    <lineage>
        <taxon>Eukaryota</taxon>
        <taxon>Fungi</taxon>
        <taxon>Dikarya</taxon>
        <taxon>Basidiomycota</taxon>
        <taxon>Agaricomycotina</taxon>
        <taxon>Agaricomycetes</taxon>
        <taxon>Agaricomycetidae</taxon>
        <taxon>Agaricales</taxon>
        <taxon>Marasmiineae</taxon>
        <taxon>Physalacriaceae</taxon>
        <taxon>Cylindrobasidium</taxon>
    </lineage>
</organism>
<accession>A0A0D7BHG9</accession>